<feature type="domain" description="AAA+ ATPase" evidence="3">
    <location>
        <begin position="68"/>
        <end position="200"/>
    </location>
</feature>
<sequence>MTSNDKYMWTEIYKPKKVSDLTTNTTAVHQIYQWISSYDKMRKEVQLLNKTQKKQQPTTQKRTKKNTHKSCMLIAGGHGIGKTVTIEIILQELNYNITHLDINILKNSKNIDDIINKMAVSSDILTIMNNNKFKKMAILVDEIEAITASAEKACITALQKANEQNWYCPIIFISNSQHNKLLSDIRKASFEVKMYNPFPSDMRKILMKIAISEHIKLKYDNVINKIINHSQGDIRRLIFTLQDIKNAYNDKLITMDMIDEYCKMSNKKDVDVDLYKATDELLYSYSSVDNCLRLFETEKVLLPLMMHQNYAQSIIENYHNPEEQHDLAQKISDSLSTGDVIENHIYGDQNWEMQETHGFYTCVVPSYYISEGLKSEPKKPKLEFATDLNKTSIKRINKKNIINTDRCFRNMNINDYIYINKIIRKLLLENKIKECYELLKDYDIKLEHIESLLKIDKIKNSKTSLTSKQKNEFSKYINQ</sequence>
<dbReference type="InterPro" id="IPR003959">
    <property type="entry name" value="ATPase_AAA_core"/>
</dbReference>
<dbReference type="GO" id="GO:0003689">
    <property type="term" value="F:DNA clamp loader activity"/>
    <property type="evidence" value="ECO:0007669"/>
    <property type="project" value="InterPro"/>
</dbReference>
<dbReference type="PANTHER" id="PTHR23389:SF6">
    <property type="entry name" value="REPLICATION FACTOR C SUBUNIT 1"/>
    <property type="match status" value="1"/>
</dbReference>
<dbReference type="CDD" id="cd00009">
    <property type="entry name" value="AAA"/>
    <property type="match status" value="1"/>
</dbReference>
<reference evidence="4 5" key="1">
    <citation type="submission" date="2020-04" db="EMBL/GenBank/DDBJ databases">
        <title>Advantages and limits of metagenomic assembly and binning of a giant virus.</title>
        <authorList>
            <person name="Schulz F."/>
            <person name="Andreani J."/>
            <person name="Francis R."/>
            <person name="Boudjemaa H."/>
            <person name="Bou Khalil J.Y."/>
            <person name="Lee J."/>
            <person name="La Scola B."/>
            <person name="Woyke T."/>
        </authorList>
    </citation>
    <scope>NUCLEOTIDE SEQUENCE [LARGE SCALE GENOMIC DNA]</scope>
    <source>
        <strain evidence="4 5">FV1/VV64</strain>
    </source>
</reference>
<dbReference type="Pfam" id="PF00004">
    <property type="entry name" value="AAA"/>
    <property type="match status" value="1"/>
</dbReference>
<dbReference type="InterPro" id="IPR027417">
    <property type="entry name" value="P-loop_NTPase"/>
</dbReference>
<dbReference type="InterPro" id="IPR013725">
    <property type="entry name" value="DNA_replication_fac_RFC1_C"/>
</dbReference>
<dbReference type="GO" id="GO:0003677">
    <property type="term" value="F:DNA binding"/>
    <property type="evidence" value="ECO:0007669"/>
    <property type="project" value="InterPro"/>
</dbReference>
<accession>A0A7D3V7H3</accession>
<evidence type="ECO:0000259" key="3">
    <source>
        <dbReference type="SMART" id="SM00382"/>
    </source>
</evidence>
<dbReference type="GO" id="GO:0016887">
    <property type="term" value="F:ATP hydrolysis activity"/>
    <property type="evidence" value="ECO:0007669"/>
    <property type="project" value="InterPro"/>
</dbReference>
<dbReference type="Pfam" id="PF08519">
    <property type="entry name" value="RFC1"/>
    <property type="match status" value="1"/>
</dbReference>
<dbReference type="GO" id="GO:0006260">
    <property type="term" value="P:DNA replication"/>
    <property type="evidence" value="ECO:0007669"/>
    <property type="project" value="UniProtKB-KW"/>
</dbReference>
<dbReference type="GO" id="GO:0005524">
    <property type="term" value="F:ATP binding"/>
    <property type="evidence" value="ECO:0007669"/>
    <property type="project" value="InterPro"/>
</dbReference>
<dbReference type="Gene3D" id="3.40.50.300">
    <property type="entry name" value="P-loop containing nucleotide triphosphate hydrolases"/>
    <property type="match status" value="1"/>
</dbReference>
<dbReference type="SUPFAM" id="SSF52540">
    <property type="entry name" value="P-loop containing nucleoside triphosphate hydrolases"/>
    <property type="match status" value="1"/>
</dbReference>
<comment type="similarity">
    <text evidence="1">Belongs to the activator 1 large subunit family.</text>
</comment>
<dbReference type="Pfam" id="PF21960">
    <property type="entry name" value="RCF1-5-like_lid"/>
    <property type="match status" value="1"/>
</dbReference>
<evidence type="ECO:0000256" key="1">
    <source>
        <dbReference type="ARBA" id="ARBA00006116"/>
    </source>
</evidence>
<dbReference type="SMART" id="SM00382">
    <property type="entry name" value="AAA"/>
    <property type="match status" value="1"/>
</dbReference>
<dbReference type="PANTHER" id="PTHR23389">
    <property type="entry name" value="CHROMOSOME TRANSMISSION FIDELITY FACTOR 18"/>
    <property type="match status" value="1"/>
</dbReference>
<dbReference type="Proteomes" id="UP001162001">
    <property type="component" value="Segment"/>
</dbReference>
<gene>
    <name evidence="4" type="ORF">Fadolivirus_1_418</name>
</gene>
<dbReference type="InterPro" id="IPR008921">
    <property type="entry name" value="DNA_pol3_clamp-load_cplx_C"/>
</dbReference>
<protein>
    <submittedName>
        <fullName evidence="4">DNA replication factor RFC1</fullName>
    </submittedName>
</protein>
<evidence type="ECO:0000313" key="5">
    <source>
        <dbReference type="Proteomes" id="UP001162001"/>
    </source>
</evidence>
<evidence type="ECO:0000256" key="2">
    <source>
        <dbReference type="ARBA" id="ARBA00022705"/>
    </source>
</evidence>
<evidence type="ECO:0000313" key="4">
    <source>
        <dbReference type="EMBL" id="QKF93876.1"/>
    </source>
</evidence>
<dbReference type="Gene3D" id="1.20.272.10">
    <property type="match status" value="1"/>
</dbReference>
<dbReference type="EMBL" id="MT418680">
    <property type="protein sequence ID" value="QKF93876.1"/>
    <property type="molecule type" value="Genomic_DNA"/>
</dbReference>
<keyword evidence="5" id="KW-1185">Reference proteome</keyword>
<proteinExistence type="inferred from homology"/>
<organism evidence="4 5">
    <name type="scientific">Fadolivirus FV1/VV64</name>
    <dbReference type="NCBI Taxonomy" id="3070911"/>
    <lineage>
        <taxon>Viruses</taxon>
        <taxon>Varidnaviria</taxon>
        <taxon>Bamfordvirae</taxon>
        <taxon>Nucleocytoviricota</taxon>
        <taxon>Megaviricetes</taxon>
        <taxon>Imitervirales</taxon>
        <taxon>Mimiviridae</taxon>
        <taxon>Klosneuvirinae</taxon>
        <taxon>Fadolivirus</taxon>
        <taxon>Fadolivirus algeromassiliense</taxon>
    </lineage>
</organism>
<dbReference type="Gene3D" id="1.10.8.60">
    <property type="match status" value="1"/>
</dbReference>
<name>A0A7D3V7H3_9VIRU</name>
<dbReference type="InterPro" id="IPR003593">
    <property type="entry name" value="AAA+_ATPase"/>
</dbReference>
<keyword evidence="2" id="KW-0235">DNA replication</keyword>
<dbReference type="SUPFAM" id="SSF48019">
    <property type="entry name" value="post-AAA+ oligomerization domain-like"/>
    <property type="match status" value="1"/>
</dbReference>